<keyword evidence="5" id="KW-1185">Reference proteome</keyword>
<accession>A0A090IYU2</accession>
<dbReference type="Pfam" id="PF00583">
    <property type="entry name" value="Acetyltransf_1"/>
    <property type="match status" value="1"/>
</dbReference>
<dbReference type="PANTHER" id="PTHR43420">
    <property type="entry name" value="ACETYLTRANSFERASE"/>
    <property type="match status" value="1"/>
</dbReference>
<dbReference type="InterPro" id="IPR050680">
    <property type="entry name" value="YpeA/RimI_acetyltransf"/>
</dbReference>
<dbReference type="InterPro" id="IPR000182">
    <property type="entry name" value="GNAT_dom"/>
</dbReference>
<keyword evidence="1" id="KW-0808">Transferase</keyword>
<evidence type="ECO:0000259" key="3">
    <source>
        <dbReference type="PROSITE" id="PS51186"/>
    </source>
</evidence>
<organism evidence="4 5">
    <name type="scientific">Caldibacillus thermoamylovorans</name>
    <dbReference type="NCBI Taxonomy" id="35841"/>
    <lineage>
        <taxon>Bacteria</taxon>
        <taxon>Bacillati</taxon>
        <taxon>Bacillota</taxon>
        <taxon>Bacilli</taxon>
        <taxon>Bacillales</taxon>
        <taxon>Bacillaceae</taxon>
        <taxon>Caldibacillus</taxon>
    </lineage>
</organism>
<proteinExistence type="predicted"/>
<evidence type="ECO:0000256" key="1">
    <source>
        <dbReference type="ARBA" id="ARBA00022679"/>
    </source>
</evidence>
<dbReference type="RefSeq" id="WP_034770154.1">
    <property type="nucleotide sequence ID" value="NZ_CCRF01000052.1"/>
</dbReference>
<dbReference type="GO" id="GO:0016747">
    <property type="term" value="F:acyltransferase activity, transferring groups other than amino-acyl groups"/>
    <property type="evidence" value="ECO:0007669"/>
    <property type="project" value="InterPro"/>
</dbReference>
<dbReference type="PANTHER" id="PTHR43420:SF47">
    <property type="entry name" value="N-ACETYLTRANSFERASE DOMAIN-CONTAINING PROTEIN"/>
    <property type="match status" value="1"/>
</dbReference>
<dbReference type="SUPFAM" id="SSF55729">
    <property type="entry name" value="Acyl-CoA N-acyltransferases (Nat)"/>
    <property type="match status" value="1"/>
</dbReference>
<protein>
    <recommendedName>
        <fullName evidence="3">N-acetyltransferase domain-containing protein</fullName>
    </recommendedName>
</protein>
<evidence type="ECO:0000256" key="2">
    <source>
        <dbReference type="ARBA" id="ARBA00023315"/>
    </source>
</evidence>
<gene>
    <name evidence="4" type="ORF">BT1A1_1777</name>
</gene>
<dbReference type="Proteomes" id="UP000040576">
    <property type="component" value="Unassembled WGS sequence"/>
</dbReference>
<name>A0A090IYU2_9BACI</name>
<dbReference type="InterPro" id="IPR016181">
    <property type="entry name" value="Acyl_CoA_acyltransferase"/>
</dbReference>
<feature type="domain" description="N-acetyltransferase" evidence="3">
    <location>
        <begin position="1"/>
        <end position="185"/>
    </location>
</feature>
<dbReference type="CDD" id="cd04301">
    <property type="entry name" value="NAT_SF"/>
    <property type="match status" value="1"/>
</dbReference>
<keyword evidence="2" id="KW-0012">Acyltransferase</keyword>
<dbReference type="PROSITE" id="PS51186">
    <property type="entry name" value="GNAT"/>
    <property type="match status" value="1"/>
</dbReference>
<reference evidence="4 5" key="1">
    <citation type="submission" date="2014-07" db="EMBL/GenBank/DDBJ databases">
        <authorList>
            <person name="Wibberg Daniel"/>
        </authorList>
    </citation>
    <scope>NUCLEOTIDE SEQUENCE [LARGE SCALE GENOMIC DNA]</scope>
</reference>
<evidence type="ECO:0000313" key="5">
    <source>
        <dbReference type="Proteomes" id="UP000040576"/>
    </source>
</evidence>
<dbReference type="EMBL" id="CCRF01000052">
    <property type="protein sequence ID" value="CEE01603.1"/>
    <property type="molecule type" value="Genomic_DNA"/>
</dbReference>
<dbReference type="Gene3D" id="3.40.630.30">
    <property type="match status" value="1"/>
</dbReference>
<evidence type="ECO:0000313" key="4">
    <source>
        <dbReference type="EMBL" id="CEE01603.1"/>
    </source>
</evidence>
<dbReference type="AlphaFoldDB" id="A0A090IYU2"/>
<sequence length="185" mass="20960">MIRQALKQDKKDAASLIYQAIHDIAHVLTAETEYQKVLAELEILFSSEGNRISYKNCLIAEDEGQIAGIVVSYPGKYAEKFDEAIKSYLLAKKGYAPVIDKETDETDYYIDTVSVHSSFRNHGIGTSLLKAAITKGKKAGYRTISLVVDVNNKQARKLYERIGFIYKKSISIHHHDYDYLVKEVH</sequence>